<sequence>MEHSMIIATKRQYISVVQRRAIYEALLQASDSGELERGAISTIAAHFSVSNRTVSRIWHQAKSQVDQGLPVDLSSHLAMVVGRKRVQVNLNQVLDIPLRRRTNIRSLANCLNVSKSTLHRRIKEGALRPHTNAIKPNLTNENKRAILEFCLSNVSRSLSNQIPTFHDMFNVVHIDEKWFYMSKPSRRYYLLPGEDEPLRTCQSKKFITKVMFLAAVARPRFNASGDEIFSGKIGIYPFTRLEPAKRSSKNRVAGTLETKPILSVTKEVTRSWLIEKVLPDIRAKWPGSQLGPIFIQQDNAKPHIDVNDIEFLEAASRDGFDIRLSFQPPNSPDLNVLDLGFFRAIQSLQEQEVLGTIDELVHAVKTAFERMESQQLNNVFLTLQTCMKEIIKVQGGNNYQIPHIGKNRLEREGNLPLQIECDRNLIDEALLHLAA</sequence>
<evidence type="ECO:0000313" key="1">
    <source>
        <dbReference type="EMBL" id="KAI3722234.1"/>
    </source>
</evidence>
<name>A0ACB9BJR1_CICIN</name>
<accession>A0ACB9BJR1</accession>
<dbReference type="Proteomes" id="UP001055811">
    <property type="component" value="Linkage Group LG06"/>
</dbReference>
<comment type="caution">
    <text evidence="1">The sequence shown here is derived from an EMBL/GenBank/DDBJ whole genome shotgun (WGS) entry which is preliminary data.</text>
</comment>
<gene>
    <name evidence="1" type="ORF">L2E82_33265</name>
</gene>
<organism evidence="1 2">
    <name type="scientific">Cichorium intybus</name>
    <name type="common">Chicory</name>
    <dbReference type="NCBI Taxonomy" id="13427"/>
    <lineage>
        <taxon>Eukaryota</taxon>
        <taxon>Viridiplantae</taxon>
        <taxon>Streptophyta</taxon>
        <taxon>Embryophyta</taxon>
        <taxon>Tracheophyta</taxon>
        <taxon>Spermatophyta</taxon>
        <taxon>Magnoliopsida</taxon>
        <taxon>eudicotyledons</taxon>
        <taxon>Gunneridae</taxon>
        <taxon>Pentapetalae</taxon>
        <taxon>asterids</taxon>
        <taxon>campanulids</taxon>
        <taxon>Asterales</taxon>
        <taxon>Asteraceae</taxon>
        <taxon>Cichorioideae</taxon>
        <taxon>Cichorieae</taxon>
        <taxon>Cichoriinae</taxon>
        <taxon>Cichorium</taxon>
    </lineage>
</organism>
<dbReference type="EMBL" id="CM042014">
    <property type="protein sequence ID" value="KAI3722234.1"/>
    <property type="molecule type" value="Genomic_DNA"/>
</dbReference>
<keyword evidence="2" id="KW-1185">Reference proteome</keyword>
<reference evidence="2" key="1">
    <citation type="journal article" date="2022" name="Mol. Ecol. Resour.">
        <title>The genomes of chicory, endive, great burdock and yacon provide insights into Asteraceae palaeo-polyploidization history and plant inulin production.</title>
        <authorList>
            <person name="Fan W."/>
            <person name="Wang S."/>
            <person name="Wang H."/>
            <person name="Wang A."/>
            <person name="Jiang F."/>
            <person name="Liu H."/>
            <person name="Zhao H."/>
            <person name="Xu D."/>
            <person name="Zhang Y."/>
        </authorList>
    </citation>
    <scope>NUCLEOTIDE SEQUENCE [LARGE SCALE GENOMIC DNA]</scope>
    <source>
        <strain evidence="2">cv. Punajuju</strain>
    </source>
</reference>
<evidence type="ECO:0000313" key="2">
    <source>
        <dbReference type="Proteomes" id="UP001055811"/>
    </source>
</evidence>
<reference evidence="1 2" key="2">
    <citation type="journal article" date="2022" name="Mol. Ecol. Resour.">
        <title>The genomes of chicory, endive, great burdock and yacon provide insights into Asteraceae paleo-polyploidization history and plant inulin production.</title>
        <authorList>
            <person name="Fan W."/>
            <person name="Wang S."/>
            <person name="Wang H."/>
            <person name="Wang A."/>
            <person name="Jiang F."/>
            <person name="Liu H."/>
            <person name="Zhao H."/>
            <person name="Xu D."/>
            <person name="Zhang Y."/>
        </authorList>
    </citation>
    <scope>NUCLEOTIDE SEQUENCE [LARGE SCALE GENOMIC DNA]</scope>
    <source>
        <strain evidence="2">cv. Punajuju</strain>
        <tissue evidence="1">Leaves</tissue>
    </source>
</reference>
<protein>
    <submittedName>
        <fullName evidence="1">Uncharacterized protein</fullName>
    </submittedName>
</protein>
<proteinExistence type="predicted"/>